<dbReference type="PANTHER" id="PTHR31865">
    <property type="entry name" value="OSJNBA0071G03.3 PROTEIN"/>
    <property type="match status" value="1"/>
</dbReference>
<evidence type="ECO:0000256" key="1">
    <source>
        <dbReference type="SAM" id="MobiDB-lite"/>
    </source>
</evidence>
<dbReference type="EMBL" id="JBEAFC010000004">
    <property type="protein sequence ID" value="KAL1557959.1"/>
    <property type="molecule type" value="Genomic_DNA"/>
</dbReference>
<comment type="caution">
    <text evidence="2">The sequence shown here is derived from an EMBL/GenBank/DDBJ whole genome shotgun (WGS) entry which is preliminary data.</text>
</comment>
<protein>
    <submittedName>
        <fullName evidence="2">Uncharacterized protein</fullName>
    </submittedName>
</protein>
<evidence type="ECO:0000313" key="2">
    <source>
        <dbReference type="EMBL" id="KAL1557959.1"/>
    </source>
</evidence>
<dbReference type="Proteomes" id="UP001567538">
    <property type="component" value="Unassembled WGS sequence"/>
</dbReference>
<dbReference type="AlphaFoldDB" id="A0ABD1HNC4"/>
<dbReference type="Pfam" id="PF07939">
    <property type="entry name" value="DUF1685"/>
    <property type="match status" value="1"/>
</dbReference>
<name>A0ABD1HNC4_SALDI</name>
<sequence length="167" mass="18902">MSRSEQPRPRREAPSPLCKQKSWSPDIIRDEAWTARRKNQRLRRGRSFTEDDLEELRACFELGFGFDSTDLDPKLSSAFPALELYRAVNQNYSNSLSRSSSASFSDADSAADFIVGPGDEPVIVKTRLRQWAQVVACSVRQSLPVCCDSDYLFGKKESSEEKEKSIL</sequence>
<gene>
    <name evidence="2" type="ORF">AAHA92_08485</name>
</gene>
<feature type="region of interest" description="Disordered" evidence="1">
    <location>
        <begin position="1"/>
        <end position="24"/>
    </location>
</feature>
<evidence type="ECO:0000313" key="3">
    <source>
        <dbReference type="Proteomes" id="UP001567538"/>
    </source>
</evidence>
<feature type="compositionally biased region" description="Basic and acidic residues" evidence="1">
    <location>
        <begin position="1"/>
        <end position="13"/>
    </location>
</feature>
<proteinExistence type="predicted"/>
<dbReference type="PANTHER" id="PTHR31865:SF1">
    <property type="entry name" value="INSERTASE, PUTATIVE (DUF1685)-RELATED"/>
    <property type="match status" value="1"/>
</dbReference>
<dbReference type="InterPro" id="IPR012881">
    <property type="entry name" value="DUF1685"/>
</dbReference>
<organism evidence="2 3">
    <name type="scientific">Salvia divinorum</name>
    <name type="common">Maria pastora</name>
    <name type="synonym">Diviner's sage</name>
    <dbReference type="NCBI Taxonomy" id="28513"/>
    <lineage>
        <taxon>Eukaryota</taxon>
        <taxon>Viridiplantae</taxon>
        <taxon>Streptophyta</taxon>
        <taxon>Embryophyta</taxon>
        <taxon>Tracheophyta</taxon>
        <taxon>Spermatophyta</taxon>
        <taxon>Magnoliopsida</taxon>
        <taxon>eudicotyledons</taxon>
        <taxon>Gunneridae</taxon>
        <taxon>Pentapetalae</taxon>
        <taxon>asterids</taxon>
        <taxon>lamiids</taxon>
        <taxon>Lamiales</taxon>
        <taxon>Lamiaceae</taxon>
        <taxon>Nepetoideae</taxon>
        <taxon>Mentheae</taxon>
        <taxon>Salviinae</taxon>
        <taxon>Salvia</taxon>
        <taxon>Salvia subgen. Calosphace</taxon>
    </lineage>
</organism>
<reference evidence="2 3" key="1">
    <citation type="submission" date="2024-06" db="EMBL/GenBank/DDBJ databases">
        <title>A chromosome level genome sequence of Diviner's sage (Salvia divinorum).</title>
        <authorList>
            <person name="Ford S.A."/>
            <person name="Ro D.-K."/>
            <person name="Ness R.W."/>
            <person name="Phillips M.A."/>
        </authorList>
    </citation>
    <scope>NUCLEOTIDE SEQUENCE [LARGE SCALE GENOMIC DNA]</scope>
    <source>
        <strain evidence="2">SAF-2024a</strain>
        <tissue evidence="2">Leaf</tissue>
    </source>
</reference>
<keyword evidence="3" id="KW-1185">Reference proteome</keyword>
<accession>A0ABD1HNC4</accession>